<dbReference type="PANTHER" id="PTHR45785:SF2">
    <property type="entry name" value="COMPLEMENT FACTOR H-RELATED"/>
    <property type="match status" value="1"/>
</dbReference>
<evidence type="ECO:0000259" key="8">
    <source>
        <dbReference type="PROSITE" id="PS50923"/>
    </source>
</evidence>
<feature type="domain" description="Sushi" evidence="8">
    <location>
        <begin position="148"/>
        <end position="206"/>
    </location>
</feature>
<dbReference type="PROSITE" id="PS51034">
    <property type="entry name" value="ZP_2"/>
    <property type="match status" value="1"/>
</dbReference>
<dbReference type="InterPro" id="IPR051503">
    <property type="entry name" value="ComplSys_Reg/VirEntry_Med"/>
</dbReference>
<dbReference type="Gene3D" id="2.60.40.4100">
    <property type="entry name" value="Zona pellucida, ZP-C domain"/>
    <property type="match status" value="1"/>
</dbReference>
<dbReference type="Pfam" id="PF00084">
    <property type="entry name" value="Sushi"/>
    <property type="match status" value="3"/>
</dbReference>
<comment type="subcellular location">
    <subcellularLocation>
        <location evidence="1">Virion</location>
    </subcellularLocation>
</comment>
<evidence type="ECO:0000256" key="3">
    <source>
        <dbReference type="ARBA" id="ARBA00022729"/>
    </source>
</evidence>
<dbReference type="Pfam" id="PF23344">
    <property type="entry name" value="ZP-N"/>
    <property type="match status" value="1"/>
</dbReference>
<name>A0A2G8LMU7_STIJA</name>
<evidence type="ECO:0000256" key="5">
    <source>
        <dbReference type="PROSITE-ProRule" id="PRU00302"/>
    </source>
</evidence>
<keyword evidence="2 5" id="KW-0768">Sushi</keyword>
<keyword evidence="3 7" id="KW-0732">Signal</keyword>
<dbReference type="InterPro" id="IPR042235">
    <property type="entry name" value="ZP-C_dom"/>
</dbReference>
<feature type="signal peptide" evidence="7">
    <location>
        <begin position="1"/>
        <end position="23"/>
    </location>
</feature>
<feature type="domain" description="Sushi" evidence="8">
    <location>
        <begin position="87"/>
        <end position="147"/>
    </location>
</feature>
<evidence type="ECO:0000256" key="7">
    <source>
        <dbReference type="SAM" id="SignalP"/>
    </source>
</evidence>
<keyword evidence="6" id="KW-1133">Transmembrane helix</keyword>
<dbReference type="SMART" id="SM00241">
    <property type="entry name" value="ZP"/>
    <property type="match status" value="1"/>
</dbReference>
<evidence type="ECO:0000256" key="1">
    <source>
        <dbReference type="ARBA" id="ARBA00004328"/>
    </source>
</evidence>
<dbReference type="Gene3D" id="2.60.40.3210">
    <property type="entry name" value="Zona pellucida, ZP-N domain"/>
    <property type="match status" value="1"/>
</dbReference>
<dbReference type="PANTHER" id="PTHR45785">
    <property type="entry name" value="COMPLEMENT FACTOR H-RELATED"/>
    <property type="match status" value="1"/>
</dbReference>
<dbReference type="InterPro" id="IPR001507">
    <property type="entry name" value="ZP_dom"/>
</dbReference>
<dbReference type="Proteomes" id="UP000230750">
    <property type="component" value="Unassembled WGS sequence"/>
</dbReference>
<protein>
    <submittedName>
        <fullName evidence="10">Putative sushi, von Willebrand factor type A</fullName>
    </submittedName>
</protein>
<reference evidence="10 11" key="1">
    <citation type="journal article" date="2017" name="PLoS Biol.">
        <title>The sea cucumber genome provides insights into morphological evolution and visceral regeneration.</title>
        <authorList>
            <person name="Zhang X."/>
            <person name="Sun L."/>
            <person name="Yuan J."/>
            <person name="Sun Y."/>
            <person name="Gao Y."/>
            <person name="Zhang L."/>
            <person name="Li S."/>
            <person name="Dai H."/>
            <person name="Hamel J.F."/>
            <person name="Liu C."/>
            <person name="Yu Y."/>
            <person name="Liu S."/>
            <person name="Lin W."/>
            <person name="Guo K."/>
            <person name="Jin S."/>
            <person name="Xu P."/>
            <person name="Storey K.B."/>
            <person name="Huan P."/>
            <person name="Zhang T."/>
            <person name="Zhou Y."/>
            <person name="Zhang J."/>
            <person name="Lin C."/>
            <person name="Li X."/>
            <person name="Xing L."/>
            <person name="Huo D."/>
            <person name="Sun M."/>
            <person name="Wang L."/>
            <person name="Mercier A."/>
            <person name="Li F."/>
            <person name="Yang H."/>
            <person name="Xiang J."/>
        </authorList>
    </citation>
    <scope>NUCLEOTIDE SEQUENCE [LARGE SCALE GENOMIC DNA]</scope>
    <source>
        <strain evidence="10">Shaxun</strain>
        <tissue evidence="10">Muscle</tissue>
    </source>
</reference>
<gene>
    <name evidence="10" type="ORF">BSL78_01511</name>
</gene>
<dbReference type="CDD" id="cd00033">
    <property type="entry name" value="CCP"/>
    <property type="match status" value="3"/>
</dbReference>
<feature type="transmembrane region" description="Helical" evidence="6">
    <location>
        <begin position="618"/>
        <end position="639"/>
    </location>
</feature>
<evidence type="ECO:0000313" key="10">
    <source>
        <dbReference type="EMBL" id="PIK61586.1"/>
    </source>
</evidence>
<evidence type="ECO:0000313" key="11">
    <source>
        <dbReference type="Proteomes" id="UP000230750"/>
    </source>
</evidence>
<sequence>MSFRLLLLAVLVASLARLDLSSAECGGDSTACGAPPTNSDVDYLPKNTCYGNTDTVTYSCSGSSTGPSENVCNSGSWGNPSPTCDVFTCARPGVENDVMLTPNKTTYGAREIVAYSCSAGDTLTGSSSATCNGQDEWNPSAAPLCRASCSVPTINNGAVSPTEVTFYEGDTATVTCDSGYGLEAGSSATVTCGNDGDWEDLPTCLETCSMPSIPNTNYAAGGTLDHGQTVYISCDEEYSYQQETVFEVTCFYDGLRYKTVTPTQCYSHCPAWSSPDNGAVVSTNYHESTATFSCNRGYHIENPDDTTTICEDGSWDRTDPNPPNCTALEGTDRVTLVCNSNGFRVLIPLDLMTDQTGGGIHLQDSTCVGKANNGYAVINSEYSDCGTTVQVNNYTKEISYINRVQAEKSTSGITTEVFFDLSIQCIFDQENLVSTNVVIANNITSALGFRSGPVFSLQFYRDDLFDEERAPPFNLYEDDLAYVKIELQTNPGSSIFGTHCHASPASDAFDNVYQDLLIDGCAVDTGVTLLDTPEEIFPKRATAFSMSKIQFKGDDNSIYIHCYAKVCGEGEDCSNSCPHRRKRRNSDGSWYQRVSNGPITWNPEATADRQLDETVVTYLLFGCGVVSTISLILVLYVAYRYFSRKAPPKGESENSE</sequence>
<keyword evidence="6" id="KW-0472">Membrane</keyword>
<evidence type="ECO:0000259" key="9">
    <source>
        <dbReference type="PROSITE" id="PS51034"/>
    </source>
</evidence>
<dbReference type="Gene3D" id="2.10.70.10">
    <property type="entry name" value="Complement Module, domain 1"/>
    <property type="match status" value="4"/>
</dbReference>
<feature type="domain" description="ZP" evidence="9">
    <location>
        <begin position="337"/>
        <end position="584"/>
    </location>
</feature>
<proteinExistence type="predicted"/>
<keyword evidence="6" id="KW-0812">Transmembrane</keyword>
<dbReference type="InterPro" id="IPR000436">
    <property type="entry name" value="Sushi_SCR_CCP_dom"/>
</dbReference>
<dbReference type="EMBL" id="MRZV01000029">
    <property type="protein sequence ID" value="PIK61586.1"/>
    <property type="molecule type" value="Genomic_DNA"/>
</dbReference>
<feature type="chain" id="PRO_5013930098" evidence="7">
    <location>
        <begin position="24"/>
        <end position="656"/>
    </location>
</feature>
<dbReference type="AlphaFoldDB" id="A0A2G8LMU7"/>
<accession>A0A2G8LMU7</accession>
<comment type="caution">
    <text evidence="10">The sequence shown here is derived from an EMBL/GenBank/DDBJ whole genome shotgun (WGS) entry which is preliminary data.</text>
</comment>
<evidence type="ECO:0000256" key="2">
    <source>
        <dbReference type="ARBA" id="ARBA00022659"/>
    </source>
</evidence>
<keyword evidence="4 5" id="KW-1015">Disulfide bond</keyword>
<dbReference type="SUPFAM" id="SSF57535">
    <property type="entry name" value="Complement control module/SCR domain"/>
    <property type="match status" value="4"/>
</dbReference>
<dbReference type="SMART" id="SM00032">
    <property type="entry name" value="CCP"/>
    <property type="match status" value="5"/>
</dbReference>
<comment type="caution">
    <text evidence="5">Lacks conserved residue(s) required for the propagation of feature annotation.</text>
</comment>
<dbReference type="Pfam" id="PF00100">
    <property type="entry name" value="Zona_pellucida"/>
    <property type="match status" value="1"/>
</dbReference>
<dbReference type="InterPro" id="IPR055356">
    <property type="entry name" value="ZP-N"/>
</dbReference>
<dbReference type="InterPro" id="IPR035976">
    <property type="entry name" value="Sushi/SCR/CCP_sf"/>
</dbReference>
<organism evidence="10 11">
    <name type="scientific">Stichopus japonicus</name>
    <name type="common">Sea cucumber</name>
    <dbReference type="NCBI Taxonomy" id="307972"/>
    <lineage>
        <taxon>Eukaryota</taxon>
        <taxon>Metazoa</taxon>
        <taxon>Echinodermata</taxon>
        <taxon>Eleutherozoa</taxon>
        <taxon>Echinozoa</taxon>
        <taxon>Holothuroidea</taxon>
        <taxon>Aspidochirotacea</taxon>
        <taxon>Aspidochirotida</taxon>
        <taxon>Stichopodidae</taxon>
        <taxon>Apostichopus</taxon>
    </lineage>
</organism>
<feature type="disulfide bond" evidence="5">
    <location>
        <begin position="149"/>
        <end position="192"/>
    </location>
</feature>
<dbReference type="InterPro" id="IPR055355">
    <property type="entry name" value="ZP-C"/>
</dbReference>
<feature type="domain" description="Sushi" evidence="8">
    <location>
        <begin position="267"/>
        <end position="327"/>
    </location>
</feature>
<feature type="domain" description="Sushi" evidence="8">
    <location>
        <begin position="30"/>
        <end position="86"/>
    </location>
</feature>
<dbReference type="OrthoDB" id="6127264at2759"/>
<dbReference type="PROSITE" id="PS50923">
    <property type="entry name" value="SUSHI"/>
    <property type="match status" value="4"/>
</dbReference>
<evidence type="ECO:0000256" key="4">
    <source>
        <dbReference type="ARBA" id="ARBA00023157"/>
    </source>
</evidence>
<evidence type="ECO:0000256" key="6">
    <source>
        <dbReference type="SAM" id="Phobius"/>
    </source>
</evidence>
<keyword evidence="11" id="KW-1185">Reference proteome</keyword>